<accession>A0A5C3E2B2</accession>
<dbReference type="InterPro" id="IPR014729">
    <property type="entry name" value="Rossmann-like_a/b/a_fold"/>
</dbReference>
<feature type="compositionally biased region" description="Acidic residues" evidence="10">
    <location>
        <begin position="633"/>
        <end position="642"/>
    </location>
</feature>
<keyword evidence="6" id="KW-0067">ATP-binding</keyword>
<reference evidence="12 13" key="1">
    <citation type="submission" date="2018-03" db="EMBL/GenBank/DDBJ databases">
        <authorList>
            <person name="Guldener U."/>
        </authorList>
    </citation>
    <scope>NUCLEOTIDE SEQUENCE [LARGE SCALE GENOMIC DNA]</scope>
    <source>
        <strain evidence="12 13">NBRC100155</strain>
    </source>
</reference>
<dbReference type="SUPFAM" id="SSF55298">
    <property type="entry name" value="YjgF-like"/>
    <property type="match status" value="2"/>
</dbReference>
<evidence type="ECO:0000256" key="4">
    <source>
        <dbReference type="ARBA" id="ARBA00022598"/>
    </source>
</evidence>
<dbReference type="EC" id="6.3.1.14" evidence="2"/>
<gene>
    <name evidence="12" type="ORF">UTRI_03478</name>
</gene>
<dbReference type="Gene3D" id="3.90.1490.10">
    <property type="entry name" value="putative n-type atp pyrophosphatase, domain 2"/>
    <property type="match status" value="1"/>
</dbReference>
<dbReference type="Gene3D" id="3.40.50.620">
    <property type="entry name" value="HUPs"/>
    <property type="match status" value="1"/>
</dbReference>
<dbReference type="CDD" id="cd06155">
    <property type="entry name" value="eu_AANH_C_1"/>
    <property type="match status" value="1"/>
</dbReference>
<evidence type="ECO:0000256" key="3">
    <source>
        <dbReference type="ARBA" id="ARBA00018426"/>
    </source>
</evidence>
<keyword evidence="13" id="KW-1185">Reference proteome</keyword>
<keyword evidence="4" id="KW-0436">Ligase</keyword>
<dbReference type="GO" id="GO:0005524">
    <property type="term" value="F:ATP binding"/>
    <property type="evidence" value="ECO:0007669"/>
    <property type="project" value="UniProtKB-KW"/>
</dbReference>
<dbReference type="GO" id="GO:0017183">
    <property type="term" value="P:protein histidyl modification to diphthamide"/>
    <property type="evidence" value="ECO:0007669"/>
    <property type="project" value="TreeGrafter"/>
</dbReference>
<protein>
    <recommendedName>
        <fullName evidence="3">Diphthine--ammonia ligase</fullName>
        <ecNumber evidence="2">6.3.1.14</ecNumber>
    </recommendedName>
    <alternativeName>
        <fullName evidence="7">Diphthamide synthase</fullName>
    </alternativeName>
    <alternativeName>
        <fullName evidence="8">Diphthamide synthetase</fullName>
    </alternativeName>
</protein>
<dbReference type="EMBL" id="OOIN01000007">
    <property type="protein sequence ID" value="SPO24210.1"/>
    <property type="molecule type" value="Genomic_DNA"/>
</dbReference>
<comment type="catalytic activity">
    <reaction evidence="9">
        <text>diphthine-[translation elongation factor 2] + NH4(+) + ATP = diphthamide-[translation elongation factor 2] + AMP + diphosphate + H(+)</text>
        <dbReference type="Rhea" id="RHEA:19753"/>
        <dbReference type="Rhea" id="RHEA-COMP:10172"/>
        <dbReference type="Rhea" id="RHEA-COMP:10174"/>
        <dbReference type="ChEBI" id="CHEBI:15378"/>
        <dbReference type="ChEBI" id="CHEBI:16692"/>
        <dbReference type="ChEBI" id="CHEBI:28938"/>
        <dbReference type="ChEBI" id="CHEBI:30616"/>
        <dbReference type="ChEBI" id="CHEBI:33019"/>
        <dbReference type="ChEBI" id="CHEBI:82696"/>
        <dbReference type="ChEBI" id="CHEBI:456215"/>
        <dbReference type="EC" id="6.3.1.14"/>
    </reaction>
</comment>
<name>A0A5C3E2B2_9BASI</name>
<evidence type="ECO:0000256" key="9">
    <source>
        <dbReference type="ARBA" id="ARBA00048108"/>
    </source>
</evidence>
<dbReference type="Proteomes" id="UP000324022">
    <property type="component" value="Unassembled WGS sequence"/>
</dbReference>
<dbReference type="FunFam" id="3.40.50.620:FF:000145">
    <property type="entry name" value="ATP-binding domain containing protein"/>
    <property type="match status" value="1"/>
</dbReference>
<comment type="pathway">
    <text evidence="1">Protein modification; peptidyl-diphthamide biosynthesis.</text>
</comment>
<dbReference type="CDD" id="cd01994">
    <property type="entry name" value="AANH_PF0828-like"/>
    <property type="match status" value="1"/>
</dbReference>
<keyword evidence="5" id="KW-0547">Nucleotide-binding</keyword>
<evidence type="ECO:0000259" key="11">
    <source>
        <dbReference type="Pfam" id="PF01902"/>
    </source>
</evidence>
<dbReference type="InterPro" id="IPR030662">
    <property type="entry name" value="DPH6/MJ0570"/>
</dbReference>
<evidence type="ECO:0000256" key="7">
    <source>
        <dbReference type="ARBA" id="ARBA00029814"/>
    </source>
</evidence>
<evidence type="ECO:0000256" key="5">
    <source>
        <dbReference type="ARBA" id="ARBA00022741"/>
    </source>
</evidence>
<dbReference type="InterPro" id="IPR006175">
    <property type="entry name" value="YjgF/YER057c/UK114"/>
</dbReference>
<evidence type="ECO:0000313" key="13">
    <source>
        <dbReference type="Proteomes" id="UP000324022"/>
    </source>
</evidence>
<sequence length="785" mass="85580">MKVVGLLSGGKDSCYNLIHCVQQGHELVALATLSPPGSKDELDSYMYQTVGHDAVHLVAEAMGLPLYRRTIKGTAVNQRSEYGSRVPCSSSSSSSSTSAAAVEDETEDLYHLLLDVKSHHPDIEAVSVGAILSNYQRVRVEHVSLRPEINLTPLTFLWQRSQSELYAEMLNAGLVSILIKVAGIGLDDRDLGKTLGQMQTKLERLSAMYGAHVCGEGGEYETLTIDSPLFKKRIDVGEVETVVHSDSGFGSVSYLRLKNAKLVEKDDVGEQERREARTPPLLDTVGRRTLRAAQRTSTASKAESPLHIQVTNIDLDFPAPSIRRKGRYLVLSNITGHVPHISPITSSTHLSPEDQITSAFRHITSLLSTHHLDLSHIIHVNLYLRDQTLFSRINSIYKLLFGVSPPTRACVALPYLPSGCDVVINAIAFDDRSPSATTTTTTLTVFDRRALHVQGRSFWAPANIGPYSQSLAQAEKVWIAGQIGLIPADLRLSDDRGLQTALSVQHARRIWKATVNDMGGRGVEEGWVEGGLCWVEEGVGVDGVEIARRAWLAQGGLDDENEENDDEGGDWQEEENWLGQSCEQGALLPPMLFITLPKAALPRSAAVEWQITAHTGRIPPPLLLESETPSSNTDDDEEDDQPGTDVTDVLITRFSTTLPSPTGKSSFQIVHTITSSVSAKTKFGILTLSSSSNQEHDSSTEEQDFIASLESLQNSSYATQLFQPCSTTSTSAGEDGTTALATLKSFLKHKDLLDQSQLIPCSQLHTLASDSTAQPIDLALVWHGI</sequence>
<evidence type="ECO:0000313" key="12">
    <source>
        <dbReference type="EMBL" id="SPO24210.1"/>
    </source>
</evidence>
<dbReference type="PANTHER" id="PTHR12196">
    <property type="entry name" value="DOMAIN OF UNKNOWN FUNCTION 71 DUF71 -CONTAINING PROTEIN"/>
    <property type="match status" value="1"/>
</dbReference>
<dbReference type="PANTHER" id="PTHR12196:SF2">
    <property type="entry name" value="DIPHTHINE--AMMONIA LIGASE"/>
    <property type="match status" value="1"/>
</dbReference>
<feature type="region of interest" description="Disordered" evidence="10">
    <location>
        <begin position="618"/>
        <end position="644"/>
    </location>
</feature>
<dbReference type="Pfam" id="PF01042">
    <property type="entry name" value="Ribonuc_L-PSP"/>
    <property type="match status" value="1"/>
</dbReference>
<dbReference type="InterPro" id="IPR035959">
    <property type="entry name" value="RutC-like_sf"/>
</dbReference>
<dbReference type="NCBIfam" id="TIGR00290">
    <property type="entry name" value="MJ0570_dom"/>
    <property type="match status" value="1"/>
</dbReference>
<dbReference type="Gene3D" id="3.30.1330.40">
    <property type="entry name" value="RutC-like"/>
    <property type="match status" value="2"/>
</dbReference>
<feature type="domain" description="Diphthamide synthase" evidence="11">
    <location>
        <begin position="100"/>
        <end position="254"/>
    </location>
</feature>
<organism evidence="12 13">
    <name type="scientific">Ustilago trichophora</name>
    <dbReference type="NCBI Taxonomy" id="86804"/>
    <lineage>
        <taxon>Eukaryota</taxon>
        <taxon>Fungi</taxon>
        <taxon>Dikarya</taxon>
        <taxon>Basidiomycota</taxon>
        <taxon>Ustilaginomycotina</taxon>
        <taxon>Ustilaginomycetes</taxon>
        <taxon>Ustilaginales</taxon>
        <taxon>Ustilaginaceae</taxon>
        <taxon>Ustilago</taxon>
    </lineage>
</organism>
<dbReference type="GO" id="GO:0017178">
    <property type="term" value="F:diphthine-ammonia ligase activity"/>
    <property type="evidence" value="ECO:0007669"/>
    <property type="project" value="UniProtKB-EC"/>
</dbReference>
<dbReference type="AlphaFoldDB" id="A0A5C3E2B2"/>
<evidence type="ECO:0000256" key="6">
    <source>
        <dbReference type="ARBA" id="ARBA00022840"/>
    </source>
</evidence>
<proteinExistence type="predicted"/>
<dbReference type="CDD" id="cd06156">
    <property type="entry name" value="eu_AANH_C_2"/>
    <property type="match status" value="1"/>
</dbReference>
<evidence type="ECO:0000256" key="2">
    <source>
        <dbReference type="ARBA" id="ARBA00012089"/>
    </source>
</evidence>
<dbReference type="Pfam" id="PF01902">
    <property type="entry name" value="Diphthami_syn_2"/>
    <property type="match status" value="2"/>
</dbReference>
<dbReference type="InterPro" id="IPR002761">
    <property type="entry name" value="Diphthami_syn_dom"/>
</dbReference>
<evidence type="ECO:0000256" key="8">
    <source>
        <dbReference type="ARBA" id="ARBA00031552"/>
    </source>
</evidence>
<feature type="domain" description="Diphthamide synthase" evidence="11">
    <location>
        <begin position="1"/>
        <end position="75"/>
    </location>
</feature>
<evidence type="ECO:0000256" key="1">
    <source>
        <dbReference type="ARBA" id="ARBA00005156"/>
    </source>
</evidence>
<dbReference type="OrthoDB" id="686384at2759"/>
<evidence type="ECO:0000256" key="10">
    <source>
        <dbReference type="SAM" id="MobiDB-lite"/>
    </source>
</evidence>
<dbReference type="SUPFAM" id="SSF52402">
    <property type="entry name" value="Adenine nucleotide alpha hydrolases-like"/>
    <property type="match status" value="1"/>
</dbReference>
<dbReference type="FunFam" id="3.90.1490.10:FF:000001">
    <property type="entry name" value="Diphthine--ammonia ligase"/>
    <property type="match status" value="1"/>
</dbReference>